<reference evidence="2" key="1">
    <citation type="submission" date="2018-06" db="EMBL/GenBank/DDBJ databases">
        <authorList>
            <person name="Cea G.-C."/>
            <person name="William W."/>
        </authorList>
    </citation>
    <scope>NUCLEOTIDE SEQUENCE [LARGE SCALE GENOMIC DNA]</scope>
    <source>
        <strain evidence="2">DB21MT-2</strain>
    </source>
</reference>
<name>A0A330M6P1_9GAMM</name>
<dbReference type="AlphaFoldDB" id="A0A330M6P1"/>
<dbReference type="EMBL" id="LS483452">
    <property type="protein sequence ID" value="SQH78166.1"/>
    <property type="molecule type" value="Genomic_DNA"/>
</dbReference>
<evidence type="ECO:0000313" key="1">
    <source>
        <dbReference type="EMBL" id="SQH78166.1"/>
    </source>
</evidence>
<organism evidence="1 2">
    <name type="scientific">Shewanella benthica</name>
    <dbReference type="NCBI Taxonomy" id="43661"/>
    <lineage>
        <taxon>Bacteria</taxon>
        <taxon>Pseudomonadati</taxon>
        <taxon>Pseudomonadota</taxon>
        <taxon>Gammaproteobacteria</taxon>
        <taxon>Alteromonadales</taxon>
        <taxon>Shewanellaceae</taxon>
        <taxon>Shewanella</taxon>
    </lineage>
</organism>
<proteinExistence type="predicted"/>
<sequence>MATTLVIKQASAKRFVVDTDKQNLRIFINYLLILAPG</sequence>
<gene>
    <name evidence="1" type="ORF">SHEWBE_4206</name>
</gene>
<evidence type="ECO:0000313" key="2">
    <source>
        <dbReference type="Proteomes" id="UP000250123"/>
    </source>
</evidence>
<accession>A0A330M6P1</accession>
<dbReference type="Proteomes" id="UP000250123">
    <property type="component" value="Chromosome SHEWBE"/>
</dbReference>
<protein>
    <submittedName>
        <fullName evidence="1">Uncharacterized protein</fullName>
    </submittedName>
</protein>
<dbReference type="KEGG" id="sbk:SHEWBE_4206"/>